<keyword evidence="2" id="KW-1185">Reference proteome</keyword>
<gene>
    <name evidence="1" type="ORF">CDL12_19070</name>
</gene>
<accession>A0A2G9GSX9</accession>
<evidence type="ECO:0000313" key="2">
    <source>
        <dbReference type="Proteomes" id="UP000231279"/>
    </source>
</evidence>
<dbReference type="EMBL" id="NKXS01003844">
    <property type="protein sequence ID" value="PIN08358.1"/>
    <property type="molecule type" value="Genomic_DNA"/>
</dbReference>
<sequence length="105" mass="11378">MEVPSHKQGGSMKGKLIMSFYRAAKPPSSAVQCTVAAATVAAANKSGPPLIPKTVSFKGREDHFGNEGDEHVDNKATSFISHVKERIKLEELNLSKEKSPVLHNH</sequence>
<protein>
    <submittedName>
        <fullName evidence="1">Uncharacterized protein</fullName>
    </submittedName>
</protein>
<dbReference type="PANTHER" id="PTHR36030:SF1">
    <property type="entry name" value="CALMODULIN-BINDING DOMAIN-CONTAINING PROTEIN"/>
    <property type="match status" value="1"/>
</dbReference>
<comment type="caution">
    <text evidence="1">The sequence shown here is derived from an EMBL/GenBank/DDBJ whole genome shotgun (WGS) entry which is preliminary data.</text>
</comment>
<organism evidence="1 2">
    <name type="scientific">Handroanthus impetiginosus</name>
    <dbReference type="NCBI Taxonomy" id="429701"/>
    <lineage>
        <taxon>Eukaryota</taxon>
        <taxon>Viridiplantae</taxon>
        <taxon>Streptophyta</taxon>
        <taxon>Embryophyta</taxon>
        <taxon>Tracheophyta</taxon>
        <taxon>Spermatophyta</taxon>
        <taxon>Magnoliopsida</taxon>
        <taxon>eudicotyledons</taxon>
        <taxon>Gunneridae</taxon>
        <taxon>Pentapetalae</taxon>
        <taxon>asterids</taxon>
        <taxon>lamiids</taxon>
        <taxon>Lamiales</taxon>
        <taxon>Bignoniaceae</taxon>
        <taxon>Crescentiina</taxon>
        <taxon>Tabebuia alliance</taxon>
        <taxon>Handroanthus</taxon>
    </lineage>
</organism>
<dbReference type="OrthoDB" id="911847at2759"/>
<dbReference type="Proteomes" id="UP000231279">
    <property type="component" value="Unassembled WGS sequence"/>
</dbReference>
<dbReference type="PANTHER" id="PTHR36030">
    <property type="entry name" value="CALMODULIN-BINDING DOMAIN-CONTAINING PROTEIN"/>
    <property type="match status" value="1"/>
</dbReference>
<reference evidence="2" key="1">
    <citation type="journal article" date="2018" name="Gigascience">
        <title>Genome assembly of the Pink Ipe (Handroanthus impetiginosus, Bignoniaceae), a highly valued, ecologically keystone Neotropical timber forest tree.</title>
        <authorList>
            <person name="Silva-Junior O.B."/>
            <person name="Grattapaglia D."/>
            <person name="Novaes E."/>
            <person name="Collevatti R.G."/>
        </authorList>
    </citation>
    <scope>NUCLEOTIDE SEQUENCE [LARGE SCALE GENOMIC DNA]</scope>
    <source>
        <strain evidence="2">cv. UFG-1</strain>
    </source>
</reference>
<proteinExistence type="predicted"/>
<evidence type="ECO:0000313" key="1">
    <source>
        <dbReference type="EMBL" id="PIN08358.1"/>
    </source>
</evidence>
<dbReference type="AlphaFoldDB" id="A0A2G9GSX9"/>
<name>A0A2G9GSX9_9LAMI</name>